<feature type="compositionally biased region" description="Acidic residues" evidence="1">
    <location>
        <begin position="639"/>
        <end position="653"/>
    </location>
</feature>
<dbReference type="Proteomes" id="UP001142393">
    <property type="component" value="Unassembled WGS sequence"/>
</dbReference>
<feature type="region of interest" description="Disordered" evidence="1">
    <location>
        <begin position="1"/>
        <end position="31"/>
    </location>
</feature>
<feature type="region of interest" description="Disordered" evidence="1">
    <location>
        <begin position="186"/>
        <end position="216"/>
    </location>
</feature>
<dbReference type="InterPro" id="IPR029184">
    <property type="entry name" value="Sas4_dom"/>
</dbReference>
<feature type="domain" description="PEHE" evidence="2">
    <location>
        <begin position="102"/>
        <end position="233"/>
    </location>
</feature>
<proteinExistence type="predicted"/>
<comment type="caution">
    <text evidence="3">The sequence shown here is derived from an EMBL/GenBank/DDBJ whole genome shotgun (WGS) entry which is preliminary data.</text>
</comment>
<dbReference type="AlphaFoldDB" id="A0A9W8U3E1"/>
<name>A0A9W8U3E1_9AGAR</name>
<evidence type="ECO:0000313" key="3">
    <source>
        <dbReference type="EMBL" id="KAJ3750788.1"/>
    </source>
</evidence>
<feature type="compositionally biased region" description="Polar residues" evidence="1">
    <location>
        <begin position="654"/>
        <end position="667"/>
    </location>
</feature>
<protein>
    <recommendedName>
        <fullName evidence="2">PEHE domain-containing protein</fullName>
    </recommendedName>
</protein>
<dbReference type="Pfam" id="PF15460">
    <property type="entry name" value="SAS4"/>
    <property type="match status" value="1"/>
</dbReference>
<dbReference type="GO" id="GO:0000123">
    <property type="term" value="C:histone acetyltransferase complex"/>
    <property type="evidence" value="ECO:0007669"/>
    <property type="project" value="UniProtKB-ARBA"/>
</dbReference>
<feature type="compositionally biased region" description="Basic residues" evidence="1">
    <location>
        <begin position="400"/>
        <end position="409"/>
    </location>
</feature>
<feature type="compositionally biased region" description="Acidic residues" evidence="1">
    <location>
        <begin position="614"/>
        <end position="628"/>
    </location>
</feature>
<feature type="region of interest" description="Disordered" evidence="1">
    <location>
        <begin position="605"/>
        <end position="679"/>
    </location>
</feature>
<gene>
    <name evidence="3" type="ORF">DFH05DRAFT_115195</name>
</gene>
<dbReference type="InterPro" id="IPR029332">
    <property type="entry name" value="PEHE_dom"/>
</dbReference>
<dbReference type="EMBL" id="JANVFU010000001">
    <property type="protein sequence ID" value="KAJ3750788.1"/>
    <property type="molecule type" value="Genomic_DNA"/>
</dbReference>
<evidence type="ECO:0000259" key="2">
    <source>
        <dbReference type="SMART" id="SM01300"/>
    </source>
</evidence>
<sequence length="679" mass="76581">MDEVASVAPSRDFQKRVLPSRSRRGGPGVGNCDTDIMILETFKRQSETEPLIAKDTPFFLTTDSDLAPPEASTSSTKINARGYERYFDRPEVIQGYREQQIIETPVFESIDEGEGIVGRFRPRVVETHAVDTSDDAYLSRHRKYEKFEKRQRFREKEKLQHEQYKLRERVEQLRAMDHTAFLALPASSFSPRSDGQGHGENGHLLNGSAIAEGERRKKEMLAVAETLEERYKILLPPSQKWRKYVSASTEGEEEEGTPPAATLKRDPQSHEGEPEVEGKEEQDEDLPSKQPIKLKFSFTRSAEPPVKYTRPTKKDKKTKNDTPLPSSPAERSRQLSPPAEAPRNFSLPPSAPSPMHPEIATLSIADSDQIPMNDDIDQLVELSQPKSRRHSHKSNEKPVSAKKRGRPSRNKPPSPEDTGPAEALIDELATPTPESPPSTFQPLRKKRRTTIAVDESSLVPEKESGSIPLPLRADEAILGDSISAPVARQFVSRAPPRISKKECALVLAAQNHEKGGSRVRRHRHNIAWGFKVPPDVTDLEMDFELPLWLLHDDTFQLRFSLHTDFKEDLKYAQQMNPLFKLNSRFVKGERFGTPEDERLANALDFSHREHGEDSQSEDSGNEFAEGEEQLGGSNGVYLPEEEQDPIKNDDEEMVNQNGEALRGSNNVGEEMLIDQEEVE</sequence>
<feature type="compositionally biased region" description="Basic and acidic residues" evidence="1">
    <location>
        <begin position="263"/>
        <end position="279"/>
    </location>
</feature>
<organism evidence="3 4">
    <name type="scientific">Lentinula detonsa</name>
    <dbReference type="NCBI Taxonomy" id="2804962"/>
    <lineage>
        <taxon>Eukaryota</taxon>
        <taxon>Fungi</taxon>
        <taxon>Dikarya</taxon>
        <taxon>Basidiomycota</taxon>
        <taxon>Agaricomycotina</taxon>
        <taxon>Agaricomycetes</taxon>
        <taxon>Agaricomycetidae</taxon>
        <taxon>Agaricales</taxon>
        <taxon>Marasmiineae</taxon>
        <taxon>Omphalotaceae</taxon>
        <taxon>Lentinula</taxon>
    </lineage>
</organism>
<reference evidence="3 4" key="1">
    <citation type="journal article" date="2023" name="Proc. Natl. Acad. Sci. U.S.A.">
        <title>A global phylogenomic analysis of the shiitake genus Lentinula.</title>
        <authorList>
            <person name="Sierra-Patev S."/>
            <person name="Min B."/>
            <person name="Naranjo-Ortiz M."/>
            <person name="Looney B."/>
            <person name="Konkel Z."/>
            <person name="Slot J.C."/>
            <person name="Sakamoto Y."/>
            <person name="Steenwyk J.L."/>
            <person name="Rokas A."/>
            <person name="Carro J."/>
            <person name="Camarero S."/>
            <person name="Ferreira P."/>
            <person name="Molpeceres G."/>
            <person name="Ruiz-Duenas F.J."/>
            <person name="Serrano A."/>
            <person name="Henrissat B."/>
            <person name="Drula E."/>
            <person name="Hughes K.W."/>
            <person name="Mata J.L."/>
            <person name="Ishikawa N.K."/>
            <person name="Vargas-Isla R."/>
            <person name="Ushijima S."/>
            <person name="Smith C.A."/>
            <person name="Donoghue J."/>
            <person name="Ahrendt S."/>
            <person name="Andreopoulos W."/>
            <person name="He G."/>
            <person name="LaButti K."/>
            <person name="Lipzen A."/>
            <person name="Ng V."/>
            <person name="Riley R."/>
            <person name="Sandor L."/>
            <person name="Barry K."/>
            <person name="Martinez A.T."/>
            <person name="Xiao Y."/>
            <person name="Gibbons J.G."/>
            <person name="Terashima K."/>
            <person name="Grigoriev I.V."/>
            <person name="Hibbett D."/>
        </authorList>
    </citation>
    <scope>NUCLEOTIDE SEQUENCE [LARGE SCALE GENOMIC DNA]</scope>
    <source>
        <strain evidence="3 4">TFB7810</strain>
    </source>
</reference>
<feature type="region of interest" description="Disordered" evidence="1">
    <location>
        <begin position="241"/>
        <end position="466"/>
    </location>
</feature>
<keyword evidence="4" id="KW-1185">Reference proteome</keyword>
<evidence type="ECO:0000256" key="1">
    <source>
        <dbReference type="SAM" id="MobiDB-lite"/>
    </source>
</evidence>
<dbReference type="SMART" id="SM01300">
    <property type="entry name" value="PEHE"/>
    <property type="match status" value="1"/>
</dbReference>
<accession>A0A9W8U3E1</accession>
<evidence type="ECO:0000313" key="4">
    <source>
        <dbReference type="Proteomes" id="UP001142393"/>
    </source>
</evidence>